<reference evidence="2" key="1">
    <citation type="submission" date="2020-05" db="EMBL/GenBank/DDBJ databases">
        <title>WGS assembly of Panicum virgatum.</title>
        <authorList>
            <person name="Lovell J.T."/>
            <person name="Jenkins J."/>
            <person name="Shu S."/>
            <person name="Juenger T.E."/>
            <person name="Schmutz J."/>
        </authorList>
    </citation>
    <scope>NUCLEOTIDE SEQUENCE</scope>
    <source>
        <strain evidence="2">AP13</strain>
    </source>
</reference>
<protein>
    <submittedName>
        <fullName evidence="2">Uncharacterized protein</fullName>
    </submittedName>
</protein>
<evidence type="ECO:0000313" key="2">
    <source>
        <dbReference type="EMBL" id="KAG2632451.1"/>
    </source>
</evidence>
<dbReference type="Proteomes" id="UP000823388">
    <property type="component" value="Chromosome 2N"/>
</dbReference>
<feature type="transmembrane region" description="Helical" evidence="1">
    <location>
        <begin position="12"/>
        <end position="30"/>
    </location>
</feature>
<organism evidence="2 3">
    <name type="scientific">Panicum virgatum</name>
    <name type="common">Blackwell switchgrass</name>
    <dbReference type="NCBI Taxonomy" id="38727"/>
    <lineage>
        <taxon>Eukaryota</taxon>
        <taxon>Viridiplantae</taxon>
        <taxon>Streptophyta</taxon>
        <taxon>Embryophyta</taxon>
        <taxon>Tracheophyta</taxon>
        <taxon>Spermatophyta</taxon>
        <taxon>Magnoliopsida</taxon>
        <taxon>Liliopsida</taxon>
        <taxon>Poales</taxon>
        <taxon>Poaceae</taxon>
        <taxon>PACMAD clade</taxon>
        <taxon>Panicoideae</taxon>
        <taxon>Panicodae</taxon>
        <taxon>Paniceae</taxon>
        <taxon>Panicinae</taxon>
        <taxon>Panicum</taxon>
        <taxon>Panicum sect. Hiantes</taxon>
    </lineage>
</organism>
<keyword evidence="3" id="KW-1185">Reference proteome</keyword>
<gene>
    <name evidence="2" type="ORF">PVAP13_2NG095600</name>
</gene>
<dbReference type="EMBL" id="CM029040">
    <property type="protein sequence ID" value="KAG2632451.1"/>
    <property type="molecule type" value="Genomic_DNA"/>
</dbReference>
<dbReference type="AlphaFoldDB" id="A0A8T0V6U2"/>
<keyword evidence="1" id="KW-1133">Transmembrane helix</keyword>
<sequence length="64" mass="7637">MSWFNELCYLRFSIGDWLITSAIHIIKWFLKSVTFHLPSLGAVCWMFEVLMGYHLIILFQQINN</sequence>
<name>A0A8T0V6U2_PANVG</name>
<keyword evidence="1" id="KW-0812">Transmembrane</keyword>
<keyword evidence="1" id="KW-0472">Membrane</keyword>
<evidence type="ECO:0000313" key="3">
    <source>
        <dbReference type="Proteomes" id="UP000823388"/>
    </source>
</evidence>
<comment type="caution">
    <text evidence="2">The sequence shown here is derived from an EMBL/GenBank/DDBJ whole genome shotgun (WGS) entry which is preliminary data.</text>
</comment>
<feature type="transmembrane region" description="Helical" evidence="1">
    <location>
        <begin position="42"/>
        <end position="62"/>
    </location>
</feature>
<accession>A0A8T0V6U2</accession>
<evidence type="ECO:0000256" key="1">
    <source>
        <dbReference type="SAM" id="Phobius"/>
    </source>
</evidence>
<proteinExistence type="predicted"/>